<dbReference type="AlphaFoldDB" id="D7SUJ3"/>
<accession>D7SUJ3</accession>
<dbReference type="InParanoid" id="D7SUJ3"/>
<dbReference type="HOGENOM" id="CLU_3072617_0_0_1"/>
<proteinExistence type="predicted"/>
<dbReference type="EMBL" id="FN595231">
    <property type="protein sequence ID" value="CBI20942.3"/>
    <property type="molecule type" value="Genomic_DNA"/>
</dbReference>
<evidence type="ECO:0000313" key="2">
    <source>
        <dbReference type="Proteomes" id="UP000009183"/>
    </source>
</evidence>
<dbReference type="Proteomes" id="UP000009183">
    <property type="component" value="Chromosome 4"/>
</dbReference>
<keyword evidence="2" id="KW-1185">Reference proteome</keyword>
<name>D7SUJ3_VITVI</name>
<reference evidence="2" key="1">
    <citation type="journal article" date="2007" name="Nature">
        <title>The grapevine genome sequence suggests ancestral hexaploidization in major angiosperm phyla.</title>
        <authorList>
            <consortium name="The French-Italian Public Consortium for Grapevine Genome Characterization."/>
            <person name="Jaillon O."/>
            <person name="Aury J.-M."/>
            <person name="Noel B."/>
            <person name="Policriti A."/>
            <person name="Clepet C."/>
            <person name="Casagrande A."/>
            <person name="Choisne N."/>
            <person name="Aubourg S."/>
            <person name="Vitulo N."/>
            <person name="Jubin C."/>
            <person name="Vezzi A."/>
            <person name="Legeai F."/>
            <person name="Hugueney P."/>
            <person name="Dasilva C."/>
            <person name="Horner D."/>
            <person name="Mica E."/>
            <person name="Jublot D."/>
            <person name="Poulain J."/>
            <person name="Bruyere C."/>
            <person name="Billault A."/>
            <person name="Segurens B."/>
            <person name="Gouyvenoux M."/>
            <person name="Ugarte E."/>
            <person name="Cattonaro F."/>
            <person name="Anthouard V."/>
            <person name="Vico V."/>
            <person name="Del Fabbro C."/>
            <person name="Alaux M."/>
            <person name="Di Gaspero G."/>
            <person name="Dumas V."/>
            <person name="Felice N."/>
            <person name="Paillard S."/>
            <person name="Juman I."/>
            <person name="Moroldo M."/>
            <person name="Scalabrin S."/>
            <person name="Canaguier A."/>
            <person name="Le Clainche I."/>
            <person name="Malacrida G."/>
            <person name="Durand E."/>
            <person name="Pesole G."/>
            <person name="Laucou V."/>
            <person name="Chatelet P."/>
            <person name="Merdinoglu D."/>
            <person name="Delledonne M."/>
            <person name="Pezzotti M."/>
            <person name="Lecharny A."/>
            <person name="Scarpelli C."/>
            <person name="Artiguenave F."/>
            <person name="Pe M.E."/>
            <person name="Valle G."/>
            <person name="Morgante M."/>
            <person name="Caboche M."/>
            <person name="Adam-Blondon A.-F."/>
            <person name="Weissenbach J."/>
            <person name="Quetier F."/>
            <person name="Wincker P."/>
        </authorList>
    </citation>
    <scope>NUCLEOTIDE SEQUENCE [LARGE SCALE GENOMIC DNA]</scope>
    <source>
        <strain evidence="2">cv. Pinot noir / PN40024</strain>
    </source>
</reference>
<evidence type="ECO:0000313" key="1">
    <source>
        <dbReference type="EMBL" id="CBI20942.3"/>
    </source>
</evidence>
<gene>
    <name evidence="1" type="ordered locus">VIT_04s0008g04390</name>
</gene>
<dbReference type="PaxDb" id="29760-VIT_04s0008g04390.t01"/>
<protein>
    <submittedName>
        <fullName evidence="1">Uncharacterized protein</fullName>
    </submittedName>
</protein>
<organism evidence="1 2">
    <name type="scientific">Vitis vinifera</name>
    <name type="common">Grape</name>
    <dbReference type="NCBI Taxonomy" id="29760"/>
    <lineage>
        <taxon>Eukaryota</taxon>
        <taxon>Viridiplantae</taxon>
        <taxon>Streptophyta</taxon>
        <taxon>Embryophyta</taxon>
        <taxon>Tracheophyta</taxon>
        <taxon>Spermatophyta</taxon>
        <taxon>Magnoliopsida</taxon>
        <taxon>eudicotyledons</taxon>
        <taxon>Gunneridae</taxon>
        <taxon>Pentapetalae</taxon>
        <taxon>rosids</taxon>
        <taxon>Vitales</taxon>
        <taxon>Vitaceae</taxon>
        <taxon>Viteae</taxon>
        <taxon>Vitis</taxon>
    </lineage>
</organism>
<sequence>MIRRRELCWLAWYRTISGVAGPLVILNKCTRDPSIKRLSIFVWEMEQLDVVKS</sequence>